<evidence type="ECO:0000313" key="2">
    <source>
        <dbReference type="EMBL" id="RUM05493.1"/>
    </source>
</evidence>
<evidence type="ECO:0000256" key="1">
    <source>
        <dbReference type="SAM" id="MobiDB-lite"/>
    </source>
</evidence>
<reference evidence="2 3" key="1">
    <citation type="submission" date="2018-11" db="EMBL/GenBank/DDBJ databases">
        <title>Rhizobium chutanense sp. nov., isolated from root nodules of Phaseolus vulgaris in China.</title>
        <authorList>
            <person name="Huo Y."/>
        </authorList>
    </citation>
    <scope>NUCLEOTIDE SEQUENCE [LARGE SCALE GENOMIC DNA]</scope>
    <source>
        <strain evidence="2 3">C16</strain>
    </source>
</reference>
<feature type="region of interest" description="Disordered" evidence="1">
    <location>
        <begin position="25"/>
        <end position="50"/>
    </location>
</feature>
<dbReference type="EMBL" id="RJTJ01000012">
    <property type="protein sequence ID" value="RUM05493.1"/>
    <property type="molecule type" value="Genomic_DNA"/>
</dbReference>
<comment type="caution">
    <text evidence="2">The sequence shown here is derived from an EMBL/GenBank/DDBJ whole genome shotgun (WGS) entry which is preliminary data.</text>
</comment>
<organism evidence="2 3">
    <name type="scientific">Rhizobium chutanense</name>
    <dbReference type="NCBI Taxonomy" id="2035448"/>
    <lineage>
        <taxon>Bacteria</taxon>
        <taxon>Pseudomonadati</taxon>
        <taxon>Pseudomonadota</taxon>
        <taxon>Alphaproteobacteria</taxon>
        <taxon>Hyphomicrobiales</taxon>
        <taxon>Rhizobiaceae</taxon>
        <taxon>Rhizobium/Agrobacterium group</taxon>
        <taxon>Rhizobium</taxon>
    </lineage>
</organism>
<evidence type="ECO:0000313" key="3">
    <source>
        <dbReference type="Proteomes" id="UP000278081"/>
    </source>
</evidence>
<accession>A0A3S0SGV2</accession>
<name>A0A3S0SGV2_9HYPH</name>
<dbReference type="Proteomes" id="UP000278081">
    <property type="component" value="Unassembled WGS sequence"/>
</dbReference>
<proteinExistence type="predicted"/>
<sequence>MLANMLRHVKNIKGTRVGILGADLAGRPSEQNGGSVEDWDRGRLLPVGSNAGTTRIAKRFPRFVKHKKEGKDSC</sequence>
<gene>
    <name evidence="2" type="ORF">EFR84_15285</name>
</gene>
<dbReference type="AlphaFoldDB" id="A0A3S0SGV2"/>
<protein>
    <submittedName>
        <fullName evidence="2">Uncharacterized protein</fullName>
    </submittedName>
</protein>